<name>A0A2S0WIQ6_9ACTN</name>
<accession>A0A5F2EQD3</accession>
<gene>
    <name evidence="1" type="ORF">C3E78_02405</name>
</gene>
<evidence type="ECO:0000313" key="1">
    <source>
        <dbReference type="EMBL" id="AWB91164.1"/>
    </source>
</evidence>
<dbReference type="AlphaFoldDB" id="A0A2S0WIQ6"/>
<dbReference type="RefSeq" id="WP_108576810.1">
    <property type="nucleotide sequence ID" value="NZ_CP026952.1"/>
</dbReference>
<keyword evidence="2" id="KW-1185">Reference proteome</keyword>
<dbReference type="KEGG" id="aez:C3E78_02405"/>
<reference evidence="2" key="1">
    <citation type="submission" date="2018-01" db="EMBL/GenBank/DDBJ databases">
        <authorList>
            <person name="Li J."/>
        </authorList>
    </citation>
    <scope>NUCLEOTIDE SEQUENCE [LARGE SCALE GENOMIC DNA]</scope>
    <source>
        <strain evidence="2">592</strain>
    </source>
</reference>
<evidence type="ECO:0000313" key="2">
    <source>
        <dbReference type="Proteomes" id="UP000244384"/>
    </source>
</evidence>
<protein>
    <submittedName>
        <fullName evidence="1">Uncharacterized protein</fullName>
    </submittedName>
</protein>
<dbReference type="EMBL" id="CP026952">
    <property type="protein sequence ID" value="AWB91164.1"/>
    <property type="molecule type" value="Genomic_DNA"/>
</dbReference>
<proteinExistence type="predicted"/>
<dbReference type="Proteomes" id="UP000244384">
    <property type="component" value="Chromosome"/>
</dbReference>
<sequence length="273" mass="28908">MPTADGLPHRSLVVRSTSRAEDMGYLAMADVATATGALDAEYRLIGGHMVSHLVYAYAVEGVPGRETADADLGAPGEVVGDPRLVEQLTNMTYRQVSGNRFERDLSQAERYASEEVDTGPRPVIDLLVPSGTAFHLPNHQVGGLVVDAIPGLMLALSAAPVELTVTATLTTGAELTTGVAIPSPKAALCLKLLSYASRHENKDVIDIWRLLAVCRAAGVSPDDWRTAGSQGDALEVLDSLGSMRSKTLQAALPDQRTRATVVALRNMVAPKLS</sequence>
<dbReference type="OrthoDB" id="4793208at2"/>
<organism evidence="1 2">
    <name type="scientific">Aeromicrobium chenweiae</name>
    <dbReference type="NCBI Taxonomy" id="2079793"/>
    <lineage>
        <taxon>Bacteria</taxon>
        <taxon>Bacillati</taxon>
        <taxon>Actinomycetota</taxon>
        <taxon>Actinomycetes</taxon>
        <taxon>Propionibacteriales</taxon>
        <taxon>Nocardioidaceae</taxon>
        <taxon>Aeromicrobium</taxon>
    </lineage>
</organism>
<accession>A0A2S0WIQ6</accession>